<dbReference type="KEGG" id="ptm:GSPATT00003783001"/>
<reference evidence="1 2" key="1">
    <citation type="journal article" date="2006" name="Nature">
        <title>Global trends of whole-genome duplications revealed by the ciliate Paramecium tetraurelia.</title>
        <authorList>
            <consortium name="Genoscope"/>
            <person name="Aury J.-M."/>
            <person name="Jaillon O."/>
            <person name="Duret L."/>
            <person name="Noel B."/>
            <person name="Jubin C."/>
            <person name="Porcel B.M."/>
            <person name="Segurens B."/>
            <person name="Daubin V."/>
            <person name="Anthouard V."/>
            <person name="Aiach N."/>
            <person name="Arnaiz O."/>
            <person name="Billaut A."/>
            <person name="Beisson J."/>
            <person name="Blanc I."/>
            <person name="Bouhouche K."/>
            <person name="Camara F."/>
            <person name="Duharcourt S."/>
            <person name="Guigo R."/>
            <person name="Gogendeau D."/>
            <person name="Katinka M."/>
            <person name="Keller A.-M."/>
            <person name="Kissmehl R."/>
            <person name="Klotz C."/>
            <person name="Koll F."/>
            <person name="Le Moue A."/>
            <person name="Lepere C."/>
            <person name="Malinsky S."/>
            <person name="Nowacki M."/>
            <person name="Nowak J.K."/>
            <person name="Plattner H."/>
            <person name="Poulain J."/>
            <person name="Ruiz F."/>
            <person name="Serrano V."/>
            <person name="Zagulski M."/>
            <person name="Dessen P."/>
            <person name="Betermier M."/>
            <person name="Weissenbach J."/>
            <person name="Scarpelli C."/>
            <person name="Schachter V."/>
            <person name="Sperling L."/>
            <person name="Meyer E."/>
            <person name="Cohen J."/>
            <person name="Wincker P."/>
        </authorList>
    </citation>
    <scope>NUCLEOTIDE SEQUENCE [LARGE SCALE GENOMIC DNA]</scope>
    <source>
        <strain evidence="1 2">Stock d4-2</strain>
    </source>
</reference>
<dbReference type="AlphaFoldDB" id="A0E6K1"/>
<dbReference type="Proteomes" id="UP000000600">
    <property type="component" value="Unassembled WGS sequence"/>
</dbReference>
<organism evidence="1 2">
    <name type="scientific">Paramecium tetraurelia</name>
    <dbReference type="NCBI Taxonomy" id="5888"/>
    <lineage>
        <taxon>Eukaryota</taxon>
        <taxon>Sar</taxon>
        <taxon>Alveolata</taxon>
        <taxon>Ciliophora</taxon>
        <taxon>Intramacronucleata</taxon>
        <taxon>Oligohymenophorea</taxon>
        <taxon>Peniculida</taxon>
        <taxon>Parameciidae</taxon>
        <taxon>Paramecium</taxon>
    </lineage>
</organism>
<name>A0E6K1_PARTE</name>
<dbReference type="RefSeq" id="XP_001458315.1">
    <property type="nucleotide sequence ID" value="XM_001458278.1"/>
</dbReference>
<dbReference type="EMBL" id="CT868660">
    <property type="protein sequence ID" value="CAK90918.1"/>
    <property type="molecule type" value="Genomic_DNA"/>
</dbReference>
<proteinExistence type="predicted"/>
<evidence type="ECO:0000313" key="2">
    <source>
        <dbReference type="Proteomes" id="UP000000600"/>
    </source>
</evidence>
<dbReference type="GeneID" id="5044100"/>
<evidence type="ECO:0000313" key="1">
    <source>
        <dbReference type="EMBL" id="CAK90918.1"/>
    </source>
</evidence>
<dbReference type="InParanoid" id="A0E6K1"/>
<accession>A0E6K1</accession>
<keyword evidence="2" id="KW-1185">Reference proteome</keyword>
<gene>
    <name evidence="1" type="ORF">GSPATT00003783001</name>
</gene>
<protein>
    <submittedName>
        <fullName evidence="1">Uncharacterized protein</fullName>
    </submittedName>
</protein>
<sequence>MSQYKQLNEGEFPPNNNPQIITGYEILRQSVNQGLRQNQEARKSSLKAAALVSRQSQLYAQAKVRLVLISRKKGLL</sequence>
<dbReference type="HOGENOM" id="CLU_2659873_0_0_1"/>